<dbReference type="RefSeq" id="WP_318644329.1">
    <property type="nucleotide sequence ID" value="NZ_CP137892.1"/>
</dbReference>
<dbReference type="InterPro" id="IPR011055">
    <property type="entry name" value="Dup_hybrid_motif"/>
</dbReference>
<evidence type="ECO:0000259" key="1">
    <source>
        <dbReference type="Pfam" id="PF01551"/>
    </source>
</evidence>
<dbReference type="Gene3D" id="2.70.70.10">
    <property type="entry name" value="Glucose Permease (Domain IIA)"/>
    <property type="match status" value="1"/>
</dbReference>
<feature type="domain" description="M23ase beta-sheet core" evidence="1">
    <location>
        <begin position="50"/>
        <end position="137"/>
    </location>
</feature>
<dbReference type="GO" id="GO:0016787">
    <property type="term" value="F:hydrolase activity"/>
    <property type="evidence" value="ECO:0007669"/>
    <property type="project" value="UniProtKB-KW"/>
</dbReference>
<dbReference type="PANTHER" id="PTHR21666">
    <property type="entry name" value="PEPTIDASE-RELATED"/>
    <property type="match status" value="1"/>
</dbReference>
<dbReference type="Pfam" id="PF01551">
    <property type="entry name" value="Peptidase_M23"/>
    <property type="match status" value="1"/>
</dbReference>
<sequence length="171" mass="19259">MPSRKAWLGVAAALLWACLPEWPRIPVEGASIRDWNAQTFWYEPWGRSGVHKGIDIFAKPGTAVRAASYGVVLYRGEIERGGKVIVVLGPKWRIHYYAHLQAYDVYPGQPLLGGTYLGRVGDSGNARGKPAHLHYSVVSLLPLPWRMDDTTQGWKKMFYLDPNQILSRAER</sequence>
<dbReference type="InterPro" id="IPR050570">
    <property type="entry name" value="Cell_wall_metabolism_enzyme"/>
</dbReference>
<proteinExistence type="predicted"/>
<dbReference type="SUPFAM" id="SSF51261">
    <property type="entry name" value="Duplicated hybrid motif"/>
    <property type="match status" value="1"/>
</dbReference>
<dbReference type="CDD" id="cd12797">
    <property type="entry name" value="M23_peptidase"/>
    <property type="match status" value="1"/>
</dbReference>
<gene>
    <name evidence="2" type="ORF">SBP02_20775</name>
</gene>
<reference evidence="2 3" key="1">
    <citation type="submission" date="2023-11" db="EMBL/GenBank/DDBJ databases">
        <title>Complete genome of Pseudomonas benzenivorans BA3361.</title>
        <authorList>
            <person name="Shin S.Y."/>
            <person name="Song J."/>
            <person name="Kang H."/>
        </authorList>
    </citation>
    <scope>NUCLEOTIDE SEQUENCE [LARGE SCALE GENOMIC DNA]</scope>
    <source>
        <strain evidence="2 3">HNIBRBA3361</strain>
    </source>
</reference>
<dbReference type="EMBL" id="CP137892">
    <property type="protein sequence ID" value="WPC05159.1"/>
    <property type="molecule type" value="Genomic_DNA"/>
</dbReference>
<name>A0ABZ0PVE5_9PSED</name>
<evidence type="ECO:0000313" key="3">
    <source>
        <dbReference type="Proteomes" id="UP001305928"/>
    </source>
</evidence>
<keyword evidence="2" id="KW-0378">Hydrolase</keyword>
<protein>
    <submittedName>
        <fullName evidence="2">M23 family metallopeptidase</fullName>
        <ecNumber evidence="2">3.4.-.-</ecNumber>
    </submittedName>
</protein>
<keyword evidence="3" id="KW-1185">Reference proteome</keyword>
<dbReference type="PANTHER" id="PTHR21666:SF268">
    <property type="entry name" value="PEPTIDASE M23 DOMAIN-CONTAINING PROTEIN"/>
    <property type="match status" value="1"/>
</dbReference>
<dbReference type="Proteomes" id="UP001305928">
    <property type="component" value="Chromosome"/>
</dbReference>
<evidence type="ECO:0000313" key="2">
    <source>
        <dbReference type="EMBL" id="WPC05159.1"/>
    </source>
</evidence>
<dbReference type="EC" id="3.4.-.-" evidence="2"/>
<dbReference type="InterPro" id="IPR016047">
    <property type="entry name" value="M23ase_b-sheet_dom"/>
</dbReference>
<accession>A0ABZ0PVE5</accession>
<organism evidence="2 3">
    <name type="scientific">Pseudomonas benzenivorans</name>
    <dbReference type="NCBI Taxonomy" id="556533"/>
    <lineage>
        <taxon>Bacteria</taxon>
        <taxon>Pseudomonadati</taxon>
        <taxon>Pseudomonadota</taxon>
        <taxon>Gammaproteobacteria</taxon>
        <taxon>Pseudomonadales</taxon>
        <taxon>Pseudomonadaceae</taxon>
        <taxon>Pseudomonas</taxon>
    </lineage>
</organism>